<keyword evidence="3" id="KW-0808">Transferase</keyword>
<organism evidence="9 10">
    <name type="scientific">Nocardiopsis terrae</name>
    <dbReference type="NCBI Taxonomy" id="372655"/>
    <lineage>
        <taxon>Bacteria</taxon>
        <taxon>Bacillati</taxon>
        <taxon>Actinomycetota</taxon>
        <taxon>Actinomycetes</taxon>
        <taxon>Streptosporangiales</taxon>
        <taxon>Nocardiopsidaceae</taxon>
        <taxon>Nocardiopsis</taxon>
    </lineage>
</organism>
<evidence type="ECO:0000256" key="7">
    <source>
        <dbReference type="SAM" id="MobiDB-lite"/>
    </source>
</evidence>
<evidence type="ECO:0000256" key="4">
    <source>
        <dbReference type="ARBA" id="ARBA00022741"/>
    </source>
</evidence>
<dbReference type="Gene3D" id="1.25.40.10">
    <property type="entry name" value="Tetratricopeptide repeat domain"/>
    <property type="match status" value="1"/>
</dbReference>
<dbReference type="PANTHER" id="PTHR43289">
    <property type="entry name" value="MITOGEN-ACTIVATED PROTEIN KINASE KINASE KINASE 20-RELATED"/>
    <property type="match status" value="1"/>
</dbReference>
<evidence type="ECO:0000313" key="10">
    <source>
        <dbReference type="Proteomes" id="UP000598217"/>
    </source>
</evidence>
<evidence type="ECO:0000256" key="2">
    <source>
        <dbReference type="ARBA" id="ARBA00022527"/>
    </source>
</evidence>
<reference evidence="9 10" key="1">
    <citation type="submission" date="2020-10" db="EMBL/GenBank/DDBJ databases">
        <title>Sequencing the genomes of 1000 actinobacteria strains.</title>
        <authorList>
            <person name="Klenk H.-P."/>
        </authorList>
    </citation>
    <scope>NUCLEOTIDE SEQUENCE [LARGE SCALE GENOMIC DNA]</scope>
    <source>
        <strain evidence="9 10">DSM 45157</strain>
    </source>
</reference>
<dbReference type="Gene3D" id="3.30.200.20">
    <property type="entry name" value="Phosphorylase Kinase, domain 1"/>
    <property type="match status" value="1"/>
</dbReference>
<dbReference type="Gene3D" id="1.10.510.10">
    <property type="entry name" value="Transferase(Phosphotransferase) domain 1"/>
    <property type="match status" value="1"/>
</dbReference>
<dbReference type="RefSeq" id="WP_191270909.1">
    <property type="nucleotide sequence ID" value="NZ_BMXJ01000004.1"/>
</dbReference>
<evidence type="ECO:0000313" key="9">
    <source>
        <dbReference type="EMBL" id="MBE1457842.1"/>
    </source>
</evidence>
<protein>
    <recommendedName>
        <fullName evidence="1">non-specific serine/threonine protein kinase</fullName>
        <ecNumber evidence="1">2.7.11.1</ecNumber>
    </recommendedName>
</protein>
<evidence type="ECO:0000256" key="1">
    <source>
        <dbReference type="ARBA" id="ARBA00012513"/>
    </source>
</evidence>
<feature type="domain" description="Protein kinase" evidence="8">
    <location>
        <begin position="13"/>
        <end position="274"/>
    </location>
</feature>
<dbReference type="InterPro" id="IPR000719">
    <property type="entry name" value="Prot_kinase_dom"/>
</dbReference>
<dbReference type="SMART" id="SM00220">
    <property type="entry name" value="S_TKc"/>
    <property type="match status" value="1"/>
</dbReference>
<dbReference type="Pfam" id="PF00069">
    <property type="entry name" value="Pkinase"/>
    <property type="match status" value="1"/>
</dbReference>
<dbReference type="EMBL" id="JADBDY010000001">
    <property type="protein sequence ID" value="MBE1457842.1"/>
    <property type="molecule type" value="Genomic_DNA"/>
</dbReference>
<dbReference type="CDD" id="cd14014">
    <property type="entry name" value="STKc_PknB_like"/>
    <property type="match status" value="1"/>
</dbReference>
<dbReference type="PROSITE" id="PS50011">
    <property type="entry name" value="PROTEIN_KINASE_DOM"/>
    <property type="match status" value="1"/>
</dbReference>
<keyword evidence="2 9" id="KW-0723">Serine/threonine-protein kinase</keyword>
<feature type="region of interest" description="Disordered" evidence="7">
    <location>
        <begin position="306"/>
        <end position="355"/>
    </location>
</feature>
<sequence>MKWTEKRMLADRYELTAPLARGGMGQVMVGRDTRLDREIAVKFLRLPDGEQDPDMVRRFVRESRITAGLQHPGVPAVFDGGSEDGHHYLVMQRVHGIGLHDLISEQGRLSVGWASCIAAQVCSVLSAAHGASLVHRDLKPANMMLEREGTVKVLDFGLAVALDRTDVSQITRTGHTPGTPAYMAPEQLLAGSSTPLSDLYALGCTLHEMLTGQRVFTASTSFALASKQVNEAPTGVRRLRPDVPAELAEVVSALLEKRPEDRPDDADQVYARLIGFATGLEHVPGELNPPHLPSPHRMYGAAVARVSGSGDTGASTGVPEGAPGRNSAPVTAPETTADRAPESTVDALPLSRRDLERTRDEAAELGSSARYQQAAQTLREAVSSATASFGPTDPDTVRLRMDWANVLFEGGNFRGAAPVYAGLVEDLEGLEGEENQSLAFRCRLQNATCHALSGQTGAALSILSELLDDEVDVYGHDDHRPLELRRQIGLLELTAGRHEDAEHTLHDLREDLVRLHGPGHPTVTQLNDLLSGSLTR</sequence>
<comment type="caution">
    <text evidence="9">The sequence shown here is derived from an EMBL/GenBank/DDBJ whole genome shotgun (WGS) entry which is preliminary data.</text>
</comment>
<name>A0ABR9HFP0_9ACTN</name>
<dbReference type="InterPro" id="IPR008271">
    <property type="entry name" value="Ser/Thr_kinase_AS"/>
</dbReference>
<evidence type="ECO:0000256" key="6">
    <source>
        <dbReference type="ARBA" id="ARBA00022840"/>
    </source>
</evidence>
<keyword evidence="5 9" id="KW-0418">Kinase</keyword>
<evidence type="ECO:0000256" key="5">
    <source>
        <dbReference type="ARBA" id="ARBA00022777"/>
    </source>
</evidence>
<dbReference type="PROSITE" id="PS00108">
    <property type="entry name" value="PROTEIN_KINASE_ST"/>
    <property type="match status" value="1"/>
</dbReference>
<gene>
    <name evidence="9" type="ORF">H4W79_002056</name>
</gene>
<keyword evidence="6" id="KW-0067">ATP-binding</keyword>
<dbReference type="GO" id="GO:0004674">
    <property type="term" value="F:protein serine/threonine kinase activity"/>
    <property type="evidence" value="ECO:0007669"/>
    <property type="project" value="UniProtKB-KW"/>
</dbReference>
<dbReference type="InterPro" id="IPR011009">
    <property type="entry name" value="Kinase-like_dom_sf"/>
</dbReference>
<dbReference type="EC" id="2.7.11.1" evidence="1"/>
<proteinExistence type="predicted"/>
<dbReference type="PANTHER" id="PTHR43289:SF6">
    <property type="entry name" value="SERINE_THREONINE-PROTEIN KINASE NEKL-3"/>
    <property type="match status" value="1"/>
</dbReference>
<dbReference type="SUPFAM" id="SSF56112">
    <property type="entry name" value="Protein kinase-like (PK-like)"/>
    <property type="match status" value="1"/>
</dbReference>
<dbReference type="Proteomes" id="UP000598217">
    <property type="component" value="Unassembled WGS sequence"/>
</dbReference>
<keyword evidence="4" id="KW-0547">Nucleotide-binding</keyword>
<accession>A0ABR9HFP0</accession>
<dbReference type="SUPFAM" id="SSF48452">
    <property type="entry name" value="TPR-like"/>
    <property type="match status" value="1"/>
</dbReference>
<evidence type="ECO:0000259" key="8">
    <source>
        <dbReference type="PROSITE" id="PS50011"/>
    </source>
</evidence>
<evidence type="ECO:0000256" key="3">
    <source>
        <dbReference type="ARBA" id="ARBA00022679"/>
    </source>
</evidence>
<keyword evidence="10" id="KW-1185">Reference proteome</keyword>
<dbReference type="InterPro" id="IPR011990">
    <property type="entry name" value="TPR-like_helical_dom_sf"/>
</dbReference>